<dbReference type="OrthoDB" id="8410086at2"/>
<name>A0A4V2RXR0_9HYPH</name>
<evidence type="ECO:0000313" key="1">
    <source>
        <dbReference type="EMBL" id="TCO15237.1"/>
    </source>
</evidence>
<dbReference type="EMBL" id="SLWL01000002">
    <property type="protein sequence ID" value="TCO15237.1"/>
    <property type="molecule type" value="Genomic_DNA"/>
</dbReference>
<proteinExistence type="predicted"/>
<reference evidence="1 2" key="1">
    <citation type="submission" date="2019-03" db="EMBL/GenBank/DDBJ databases">
        <title>Genomic Encyclopedia of Type Strains, Phase IV (KMG-IV): sequencing the most valuable type-strain genomes for metagenomic binning, comparative biology and taxonomic classification.</title>
        <authorList>
            <person name="Goeker M."/>
        </authorList>
    </citation>
    <scope>NUCLEOTIDE SEQUENCE [LARGE SCALE GENOMIC DNA]</scope>
    <source>
        <strain evidence="1 2">DSM 22958</strain>
    </source>
</reference>
<protein>
    <submittedName>
        <fullName evidence="1">Phage tail P2-like protein</fullName>
    </submittedName>
</protein>
<gene>
    <name evidence="1" type="ORF">EV666_102215</name>
</gene>
<comment type="caution">
    <text evidence="1">The sequence shown here is derived from an EMBL/GenBank/DDBJ whole genome shotgun (WGS) entry which is preliminary data.</text>
</comment>
<keyword evidence="2" id="KW-1185">Reference proteome</keyword>
<dbReference type="AlphaFoldDB" id="A0A4V2RXR0"/>
<organism evidence="1 2">
    <name type="scientific">Camelimonas lactis</name>
    <dbReference type="NCBI Taxonomy" id="659006"/>
    <lineage>
        <taxon>Bacteria</taxon>
        <taxon>Pseudomonadati</taxon>
        <taxon>Pseudomonadota</taxon>
        <taxon>Alphaproteobacteria</taxon>
        <taxon>Hyphomicrobiales</taxon>
        <taxon>Chelatococcaceae</taxon>
        <taxon>Camelimonas</taxon>
    </lineage>
</organism>
<dbReference type="RefSeq" id="WP_132003442.1">
    <property type="nucleotide sequence ID" value="NZ_JBHUNN010000002.1"/>
</dbReference>
<dbReference type="Pfam" id="PF09684">
    <property type="entry name" value="Tail_P2_I"/>
    <property type="match status" value="1"/>
</dbReference>
<evidence type="ECO:0000313" key="2">
    <source>
        <dbReference type="Proteomes" id="UP000294881"/>
    </source>
</evidence>
<dbReference type="Proteomes" id="UP000294881">
    <property type="component" value="Unassembled WGS sequence"/>
</dbReference>
<sequence length="226" mass="24968">MADRFDPRSIPPSILDSRSRAFGAVLRRALAEPEFKALLFEWIDSVDTRMLPFLIREFGIQHFVEPGLSEAVIRRLLKGSFELHSKMGFIHGVRTGLTMLGVTVTSWRQWFQDTPQAAPGTHVATVSVASEVFIGEGQAITSRLQRSIGRMVARMQRKSQFVAIRFTTSDPASDNSSRVPVRVGAAVITRVRISPTTSPVTSLIAQPPLYVGAAVWSRLRIKPGIA</sequence>
<accession>A0A4V2RXR0</accession>
<dbReference type="InterPro" id="IPR006521">
    <property type="entry name" value="Tail_protein_I"/>
</dbReference>